<dbReference type="Proteomes" id="UP000198885">
    <property type="component" value="Unassembled WGS sequence"/>
</dbReference>
<reference evidence="2 3" key="1">
    <citation type="submission" date="2016-10" db="EMBL/GenBank/DDBJ databases">
        <authorList>
            <person name="de Groot N.N."/>
        </authorList>
    </citation>
    <scope>NUCLEOTIDE SEQUENCE [LARGE SCALE GENOMIC DNA]</scope>
    <source>
        <strain evidence="2 3">DSM 23042</strain>
    </source>
</reference>
<keyword evidence="3" id="KW-1185">Reference proteome</keyword>
<organism evidence="2 3">
    <name type="scientific">Tranquillimonas rosea</name>
    <dbReference type="NCBI Taxonomy" id="641238"/>
    <lineage>
        <taxon>Bacteria</taxon>
        <taxon>Pseudomonadati</taxon>
        <taxon>Pseudomonadota</taxon>
        <taxon>Alphaproteobacteria</taxon>
        <taxon>Rhodobacterales</taxon>
        <taxon>Roseobacteraceae</taxon>
        <taxon>Tranquillimonas</taxon>
    </lineage>
</organism>
<dbReference type="EMBL" id="FOGU01000015">
    <property type="protein sequence ID" value="SES39231.1"/>
    <property type="molecule type" value="Genomic_DNA"/>
</dbReference>
<dbReference type="AlphaFoldDB" id="A0A1H9WZL1"/>
<evidence type="ECO:0000313" key="2">
    <source>
        <dbReference type="EMBL" id="SES39231.1"/>
    </source>
</evidence>
<accession>A0A1H9WZL1</accession>
<evidence type="ECO:0000256" key="1">
    <source>
        <dbReference type="SAM" id="MobiDB-lite"/>
    </source>
</evidence>
<dbReference type="STRING" id="641238.SAMN04490244_11531"/>
<protein>
    <submittedName>
        <fullName evidence="2">Uncharacterized protein</fullName>
    </submittedName>
</protein>
<dbReference type="RefSeq" id="WP_092696121.1">
    <property type="nucleotide sequence ID" value="NZ_FOGU01000015.1"/>
</dbReference>
<sequence length="198" mass="20246">MTHSATAAETPVSDTPAARNLAEPPVTAGSALRSAKSPRKVRAVRAGGPRETADTPPADALRQGDLAGIESALGEQNATLGRLSDETAGLHASVQFTEAYLTIGLAERMGEVLRSEVGAAERWHAAHDRQKRRAGRAVLAAAALAAALVVELETGALGPLYGQAVAGAGTALSITAAQLAEWGETGLRVANTLTARVL</sequence>
<feature type="region of interest" description="Disordered" evidence="1">
    <location>
        <begin position="1"/>
        <end position="61"/>
    </location>
</feature>
<gene>
    <name evidence="2" type="ORF">SAMN04490244_11531</name>
</gene>
<evidence type="ECO:0000313" key="3">
    <source>
        <dbReference type="Proteomes" id="UP000198885"/>
    </source>
</evidence>
<proteinExistence type="predicted"/>
<name>A0A1H9WZL1_9RHOB</name>